<dbReference type="EMBL" id="SGBD01000002">
    <property type="protein sequence ID" value="RZD14489.1"/>
    <property type="molecule type" value="Genomic_DNA"/>
</dbReference>
<accession>A0A519BB33</accession>
<comment type="caution">
    <text evidence="1">The sequence shown here is derived from an EMBL/GenBank/DDBJ whole genome shotgun (WGS) entry which is preliminary data.</text>
</comment>
<organism evidence="1 2">
    <name type="scientific">Candidatus Acidulodesulfobacterium ferriphilum</name>
    <dbReference type="NCBI Taxonomy" id="2597223"/>
    <lineage>
        <taxon>Bacteria</taxon>
        <taxon>Deltaproteobacteria</taxon>
        <taxon>Candidatus Acidulodesulfobacterales</taxon>
        <taxon>Candidatus Acidulodesulfobacterium</taxon>
    </lineage>
</organism>
<proteinExistence type="predicted"/>
<dbReference type="AlphaFoldDB" id="A0A519BB33"/>
<gene>
    <name evidence="1" type="ORF">EVJ47_04790</name>
</gene>
<dbReference type="InterPro" id="IPR005651">
    <property type="entry name" value="Trm112-like"/>
</dbReference>
<dbReference type="Gene3D" id="2.20.25.10">
    <property type="match status" value="1"/>
</dbReference>
<evidence type="ECO:0000313" key="2">
    <source>
        <dbReference type="Proteomes" id="UP000320813"/>
    </source>
</evidence>
<dbReference type="Proteomes" id="UP000320813">
    <property type="component" value="Unassembled WGS sequence"/>
</dbReference>
<dbReference type="Pfam" id="PF03966">
    <property type="entry name" value="Trm112p"/>
    <property type="match status" value="1"/>
</dbReference>
<name>A0A519BB33_9DELT</name>
<sequence length="64" mass="7398">MNIKEMADEFLVCPKCHGHLEFMSVREDDKNEKKILACNACGVYYPIEDDIPILLIEEAKKINK</sequence>
<dbReference type="SUPFAM" id="SSF158997">
    <property type="entry name" value="Trm112p-like"/>
    <property type="match status" value="1"/>
</dbReference>
<protein>
    <submittedName>
        <fullName evidence="1">Trm112 family protein</fullName>
    </submittedName>
</protein>
<evidence type="ECO:0000313" key="1">
    <source>
        <dbReference type="EMBL" id="RZD14489.1"/>
    </source>
</evidence>
<reference evidence="1 2" key="1">
    <citation type="submission" date="2019-01" db="EMBL/GenBank/DDBJ databases">
        <title>Insights into ecological role of a new deltaproteobacterial order Candidatus Sinidesulfobacterales (Sva0485) by metagenomics and metatranscriptomics.</title>
        <authorList>
            <person name="Tan S."/>
            <person name="Liu J."/>
            <person name="Fang Y."/>
            <person name="Hedlund B.P."/>
            <person name="Lian Z.H."/>
            <person name="Huang L.Y."/>
            <person name="Li J.T."/>
            <person name="Huang L.N."/>
            <person name="Li W.J."/>
            <person name="Jiang H.C."/>
            <person name="Dong H.L."/>
            <person name="Shu W.S."/>
        </authorList>
    </citation>
    <scope>NUCLEOTIDE SEQUENCE [LARGE SCALE GENOMIC DNA]</scope>
    <source>
        <strain evidence="1">AP3</strain>
    </source>
</reference>